<reference evidence="1" key="1">
    <citation type="submission" date="2018-11" db="EMBL/GenBank/DDBJ databases">
        <authorList>
            <consortium name="Pathogen Informatics"/>
        </authorList>
    </citation>
    <scope>NUCLEOTIDE SEQUENCE</scope>
</reference>
<dbReference type="AlphaFoldDB" id="A0A3S5BSK7"/>
<comment type="caution">
    <text evidence="1">The sequence shown here is derived from an EMBL/GenBank/DDBJ whole genome shotgun (WGS) entry which is preliminary data.</text>
</comment>
<evidence type="ECO:0000313" key="1">
    <source>
        <dbReference type="EMBL" id="VEL16434.1"/>
    </source>
</evidence>
<keyword evidence="2" id="KW-1185">Reference proteome</keyword>
<gene>
    <name evidence="1" type="ORF">PXEA_LOCUS9874</name>
</gene>
<dbReference type="EMBL" id="CAAALY010028450">
    <property type="protein sequence ID" value="VEL16434.1"/>
    <property type="molecule type" value="Genomic_DNA"/>
</dbReference>
<organism evidence="1 2">
    <name type="scientific">Protopolystoma xenopodis</name>
    <dbReference type="NCBI Taxonomy" id="117903"/>
    <lineage>
        <taxon>Eukaryota</taxon>
        <taxon>Metazoa</taxon>
        <taxon>Spiralia</taxon>
        <taxon>Lophotrochozoa</taxon>
        <taxon>Platyhelminthes</taxon>
        <taxon>Monogenea</taxon>
        <taxon>Polyopisthocotylea</taxon>
        <taxon>Polystomatidea</taxon>
        <taxon>Polystomatidae</taxon>
        <taxon>Protopolystoma</taxon>
    </lineage>
</organism>
<name>A0A3S5BSK7_9PLAT</name>
<protein>
    <submittedName>
        <fullName evidence="1">Uncharacterized protein</fullName>
    </submittedName>
</protein>
<dbReference type="Proteomes" id="UP000784294">
    <property type="component" value="Unassembled WGS sequence"/>
</dbReference>
<accession>A0A3S5BSK7</accession>
<sequence length="67" mass="7559">MGHVVTDTSGSLSRGASHNLDKGMGVNWPVAHENNDIQQADRNYENDRFILASLGEPKRIHPWNTFR</sequence>
<evidence type="ECO:0000313" key="2">
    <source>
        <dbReference type="Proteomes" id="UP000784294"/>
    </source>
</evidence>
<proteinExistence type="predicted"/>